<sequence length="251" mass="27743">MDMRIAKGIETIDLKMNLFGNSSPIFPTLIWDDQDAILVDTGTPESSHCIEHAIEEKGISLDKIKAIILTHQDIDHIGSLSELVRDLGESITIYAHPLDKPYIEGEMPLIKFNKEALLDRISGLSPEVQAEAKKKLETLPPKGNVDHLLTDGDYLPQCGGITVIHTPGHTPGHISLYCHRDRVLIAGDALIANHGRLEGPREAVTPDMEMAMTSLKKLTTWDIQKVICYHGGLVEDHVNDQIAELARQANK</sequence>
<evidence type="ECO:0000259" key="1">
    <source>
        <dbReference type="SMART" id="SM00849"/>
    </source>
</evidence>
<dbReference type="RefSeq" id="WP_258311654.1">
    <property type="nucleotide sequence ID" value="NZ_VDCY01000009.1"/>
</dbReference>
<dbReference type="InterPro" id="IPR036866">
    <property type="entry name" value="RibonucZ/Hydroxyglut_hydro"/>
</dbReference>
<name>A0ABW5PKG0_9BACI</name>
<dbReference type="InterPro" id="IPR050855">
    <property type="entry name" value="NDM-1-like"/>
</dbReference>
<reference evidence="3" key="1">
    <citation type="journal article" date="2019" name="Int. J. Syst. Evol. Microbiol.">
        <title>The Global Catalogue of Microorganisms (GCM) 10K type strain sequencing project: providing services to taxonomists for standard genome sequencing and annotation.</title>
        <authorList>
            <consortium name="The Broad Institute Genomics Platform"/>
            <consortium name="The Broad Institute Genome Sequencing Center for Infectious Disease"/>
            <person name="Wu L."/>
            <person name="Ma J."/>
        </authorList>
    </citation>
    <scope>NUCLEOTIDE SEQUENCE [LARGE SCALE GENOMIC DNA]</scope>
    <source>
        <strain evidence="3">TISTR 2241</strain>
    </source>
</reference>
<dbReference type="PANTHER" id="PTHR42951:SF15">
    <property type="entry name" value="METALLO-BETA-LACTAMASE SUPERFAMILY PROTEIN"/>
    <property type="match status" value="1"/>
</dbReference>
<dbReference type="InterPro" id="IPR001279">
    <property type="entry name" value="Metallo-B-lactamas"/>
</dbReference>
<feature type="domain" description="Metallo-beta-lactamase" evidence="1">
    <location>
        <begin position="24"/>
        <end position="230"/>
    </location>
</feature>
<dbReference type="SUPFAM" id="SSF56281">
    <property type="entry name" value="Metallo-hydrolase/oxidoreductase"/>
    <property type="match status" value="1"/>
</dbReference>
<evidence type="ECO:0000313" key="3">
    <source>
        <dbReference type="Proteomes" id="UP001597458"/>
    </source>
</evidence>
<dbReference type="CDD" id="cd07721">
    <property type="entry name" value="yflN-like_MBL-fold"/>
    <property type="match status" value="1"/>
</dbReference>
<organism evidence="2 3">
    <name type="scientific">Terrilactibacillus laevilacticus</name>
    <dbReference type="NCBI Taxonomy" id="1380157"/>
    <lineage>
        <taxon>Bacteria</taxon>
        <taxon>Bacillati</taxon>
        <taxon>Bacillota</taxon>
        <taxon>Bacilli</taxon>
        <taxon>Bacillales</taxon>
        <taxon>Bacillaceae</taxon>
        <taxon>Terrilactibacillus</taxon>
    </lineage>
</organism>
<comment type="caution">
    <text evidence="2">The sequence shown here is derived from an EMBL/GenBank/DDBJ whole genome shotgun (WGS) entry which is preliminary data.</text>
</comment>
<dbReference type="Gene3D" id="3.60.15.10">
    <property type="entry name" value="Ribonuclease Z/Hydroxyacylglutathione hydrolase-like"/>
    <property type="match status" value="1"/>
</dbReference>
<dbReference type="SMART" id="SM00849">
    <property type="entry name" value="Lactamase_B"/>
    <property type="match status" value="1"/>
</dbReference>
<proteinExistence type="predicted"/>
<dbReference type="Proteomes" id="UP001597458">
    <property type="component" value="Unassembled WGS sequence"/>
</dbReference>
<keyword evidence="3" id="KW-1185">Reference proteome</keyword>
<accession>A0ABW5PKG0</accession>
<dbReference type="PANTHER" id="PTHR42951">
    <property type="entry name" value="METALLO-BETA-LACTAMASE DOMAIN-CONTAINING"/>
    <property type="match status" value="1"/>
</dbReference>
<evidence type="ECO:0000313" key="2">
    <source>
        <dbReference type="EMBL" id="MFD2615810.1"/>
    </source>
</evidence>
<dbReference type="EMBL" id="JBHUMR010000001">
    <property type="protein sequence ID" value="MFD2615810.1"/>
    <property type="molecule type" value="Genomic_DNA"/>
</dbReference>
<gene>
    <name evidence="2" type="ORF">ACFSTF_00430</name>
</gene>
<protein>
    <submittedName>
        <fullName evidence="2">MBL fold metallo-hydrolase</fullName>
    </submittedName>
</protein>
<dbReference type="Pfam" id="PF00753">
    <property type="entry name" value="Lactamase_B"/>
    <property type="match status" value="1"/>
</dbReference>